<gene>
    <name evidence="2" type="ORF">RM877_03905</name>
</gene>
<keyword evidence="1" id="KW-0472">Membrane</keyword>
<dbReference type="Proteomes" id="UP001183535">
    <property type="component" value="Unassembled WGS sequence"/>
</dbReference>
<feature type="transmembrane region" description="Helical" evidence="1">
    <location>
        <begin position="91"/>
        <end position="119"/>
    </location>
</feature>
<sequence>MKDLDHPLVAAYLDAVAREAAGLSPGRRDELVADLREHIEVALAERPDGGTTDVTAVLDRLGSPGDIVTSAREDEPVDVPPGGWHAFGPLVLLPMAGVLVMVHAVASLLALAAGVTLLWTAPHWSRRDKTVSTAVAVLAPLSAVVITLTIGAYGQLGPALLIVVMVTTLLPVGVSLHLFRSGRRAAN</sequence>
<organism evidence="2 3">
    <name type="scientific">Streptomyces doudnae</name>
    <dbReference type="NCBI Taxonomy" id="3075536"/>
    <lineage>
        <taxon>Bacteria</taxon>
        <taxon>Bacillati</taxon>
        <taxon>Actinomycetota</taxon>
        <taxon>Actinomycetes</taxon>
        <taxon>Kitasatosporales</taxon>
        <taxon>Streptomycetaceae</taxon>
        <taxon>Streptomyces</taxon>
    </lineage>
</organism>
<proteinExistence type="predicted"/>
<evidence type="ECO:0000256" key="1">
    <source>
        <dbReference type="SAM" id="Phobius"/>
    </source>
</evidence>
<keyword evidence="1" id="KW-1133">Transmembrane helix</keyword>
<evidence type="ECO:0000313" key="2">
    <source>
        <dbReference type="EMBL" id="MDT0433823.1"/>
    </source>
</evidence>
<comment type="caution">
    <text evidence="2">The sequence shown here is derived from an EMBL/GenBank/DDBJ whole genome shotgun (WGS) entry which is preliminary data.</text>
</comment>
<evidence type="ECO:0000313" key="3">
    <source>
        <dbReference type="Proteomes" id="UP001183535"/>
    </source>
</evidence>
<feature type="transmembrane region" description="Helical" evidence="1">
    <location>
        <begin position="131"/>
        <end position="153"/>
    </location>
</feature>
<reference evidence="3" key="1">
    <citation type="submission" date="2023-07" db="EMBL/GenBank/DDBJ databases">
        <title>30 novel species of actinomycetes from the DSMZ collection.</title>
        <authorList>
            <person name="Nouioui I."/>
        </authorList>
    </citation>
    <scope>NUCLEOTIDE SEQUENCE [LARGE SCALE GENOMIC DNA]</scope>
    <source>
        <strain evidence="3">DSM 41981</strain>
    </source>
</reference>
<protein>
    <recommendedName>
        <fullName evidence="4">DUF1700 domain-containing protein</fullName>
    </recommendedName>
</protein>
<accession>A0ABD5EGM5</accession>
<dbReference type="Pfam" id="PF22564">
    <property type="entry name" value="HAAS"/>
    <property type="match status" value="1"/>
</dbReference>
<keyword evidence="3" id="KW-1185">Reference proteome</keyword>
<dbReference type="RefSeq" id="WP_093824960.1">
    <property type="nucleotide sequence ID" value="NZ_JAVRES010000001.1"/>
</dbReference>
<evidence type="ECO:0008006" key="4">
    <source>
        <dbReference type="Google" id="ProtNLM"/>
    </source>
</evidence>
<name>A0ABD5EGM5_9ACTN</name>
<dbReference type="EMBL" id="JAVRES010000001">
    <property type="protein sequence ID" value="MDT0433823.1"/>
    <property type="molecule type" value="Genomic_DNA"/>
</dbReference>
<feature type="transmembrane region" description="Helical" evidence="1">
    <location>
        <begin position="159"/>
        <end position="179"/>
    </location>
</feature>
<keyword evidence="1" id="KW-0812">Transmembrane</keyword>
<dbReference type="AlphaFoldDB" id="A0ABD5EGM5"/>